<dbReference type="GO" id="GO:0005737">
    <property type="term" value="C:cytoplasm"/>
    <property type="evidence" value="ECO:0007669"/>
    <property type="project" value="UniProtKB-SubCell"/>
</dbReference>
<evidence type="ECO:0000256" key="2">
    <source>
        <dbReference type="ARBA" id="ARBA00004496"/>
    </source>
</evidence>
<keyword evidence="5" id="KW-0819">tRNA processing</keyword>
<dbReference type="RefSeq" id="XP_028128854.1">
    <property type="nucleotide sequence ID" value="XM_028273053.1"/>
</dbReference>
<dbReference type="PANTHER" id="PTHR31283:SF5">
    <property type="entry name" value="EKC_KEOPS COMPLEX SUBUNIT LAGE3"/>
    <property type="match status" value="1"/>
</dbReference>
<keyword evidence="10" id="KW-1185">Reference proteome</keyword>
<dbReference type="Pfam" id="PF09341">
    <property type="entry name" value="Pcc1"/>
    <property type="match status" value="1"/>
</dbReference>
<dbReference type="GO" id="GO:0000408">
    <property type="term" value="C:EKC/KEOPS complex"/>
    <property type="evidence" value="ECO:0007669"/>
    <property type="project" value="TreeGrafter"/>
</dbReference>
<comment type="function">
    <text evidence="7">Component of the EKC/KEOPS complex that is required for the formation of a threonylcarbamoyl group on adenosine at position 37 (t(6)A37) in tRNAs that read codons beginning with adenine. The complex is probably involved in the transfer of the threonylcarbamoyl moiety of threonylcarbamoyl-AMP (TC-AMP) to the N6 group of A37. LAGE3 functions as a dimerization module for the complex.</text>
</comment>
<keyword evidence="4" id="KW-0963">Cytoplasm</keyword>
<comment type="subcellular location">
    <subcellularLocation>
        <location evidence="2">Cytoplasm</location>
    </subcellularLocation>
    <subcellularLocation>
        <location evidence="1">Nucleus</location>
    </subcellularLocation>
</comment>
<dbReference type="RefSeq" id="XP_028128778.2">
    <property type="nucleotide sequence ID" value="XM_028272977.2"/>
</dbReference>
<evidence type="ECO:0000256" key="3">
    <source>
        <dbReference type="ARBA" id="ARBA00007073"/>
    </source>
</evidence>
<evidence type="ECO:0000313" key="10">
    <source>
        <dbReference type="Proteomes" id="UP001652700"/>
    </source>
</evidence>
<name>A0A6P7EZX0_DIAVI</name>
<evidence type="ECO:0000256" key="5">
    <source>
        <dbReference type="ARBA" id="ARBA00022694"/>
    </source>
</evidence>
<evidence type="ECO:0000256" key="4">
    <source>
        <dbReference type="ARBA" id="ARBA00022490"/>
    </source>
</evidence>
<dbReference type="CTD" id="8674046"/>
<keyword evidence="6" id="KW-0539">Nucleus</keyword>
<evidence type="ECO:0000256" key="6">
    <source>
        <dbReference type="ARBA" id="ARBA00023242"/>
    </source>
</evidence>
<dbReference type="InterPro" id="IPR015419">
    <property type="entry name" value="CTAG/Pcc1"/>
</dbReference>
<organism evidence="11">
    <name type="scientific">Diabrotica virgifera virgifera</name>
    <name type="common">western corn rootworm</name>
    <dbReference type="NCBI Taxonomy" id="50390"/>
    <lineage>
        <taxon>Eukaryota</taxon>
        <taxon>Metazoa</taxon>
        <taxon>Ecdysozoa</taxon>
        <taxon>Arthropoda</taxon>
        <taxon>Hexapoda</taxon>
        <taxon>Insecta</taxon>
        <taxon>Pterygota</taxon>
        <taxon>Neoptera</taxon>
        <taxon>Endopterygota</taxon>
        <taxon>Coleoptera</taxon>
        <taxon>Polyphaga</taxon>
        <taxon>Cucujiformia</taxon>
        <taxon>Chrysomeloidea</taxon>
        <taxon>Chrysomelidae</taxon>
        <taxon>Galerucinae</taxon>
        <taxon>Diabroticina</taxon>
        <taxon>Diabroticites</taxon>
        <taxon>Diabrotica</taxon>
    </lineage>
</organism>
<reference evidence="9" key="2">
    <citation type="submission" date="2025-05" db="UniProtKB">
        <authorList>
            <consortium name="EnsemblMetazoa"/>
        </authorList>
    </citation>
    <scope>IDENTIFICATION</scope>
</reference>
<evidence type="ECO:0000313" key="9">
    <source>
        <dbReference type="EnsemblMetazoa" id="XP_028128778.2"/>
    </source>
</evidence>
<dbReference type="GO" id="GO:0008033">
    <property type="term" value="P:tRNA processing"/>
    <property type="evidence" value="ECO:0007669"/>
    <property type="project" value="UniProtKB-KW"/>
</dbReference>
<proteinExistence type="inferred from homology"/>
<sequence>MDITDEYEIDLEVPFQSHRIAEIAYDVLRVDKEPTRSGVTKVLRVEESKLLAHFSAALPKQLRVAVTGFFDKLQLISETIELLGPPLSNEYNHY</sequence>
<gene>
    <name evidence="11" type="primary">LOC114325014</name>
</gene>
<dbReference type="GeneID" id="114325014"/>
<dbReference type="GO" id="GO:0070525">
    <property type="term" value="P:tRNA threonylcarbamoyladenosine metabolic process"/>
    <property type="evidence" value="ECO:0007669"/>
    <property type="project" value="TreeGrafter"/>
</dbReference>
<evidence type="ECO:0000256" key="7">
    <source>
        <dbReference type="ARBA" id="ARBA00053047"/>
    </source>
</evidence>
<dbReference type="Proteomes" id="UP001652700">
    <property type="component" value="Unplaced"/>
</dbReference>
<dbReference type="Gene3D" id="3.30.310.50">
    <property type="entry name" value="Alpha-D-phosphohexomutase, C-terminal domain"/>
    <property type="match status" value="1"/>
</dbReference>
<evidence type="ECO:0000256" key="1">
    <source>
        <dbReference type="ARBA" id="ARBA00004123"/>
    </source>
</evidence>
<dbReference type="AlphaFoldDB" id="A0A6P7EZX0"/>
<reference evidence="11" key="1">
    <citation type="submission" date="2025-04" db="UniProtKB">
        <authorList>
            <consortium name="RefSeq"/>
        </authorList>
    </citation>
    <scope>IDENTIFICATION</scope>
    <source>
        <tissue evidence="11">Whole insect</tissue>
    </source>
</reference>
<comment type="similarity">
    <text evidence="3">Belongs to the CTAG/PCC1 family.</text>
</comment>
<dbReference type="EnsemblMetazoa" id="XM_028272977.2">
    <property type="protein sequence ID" value="XP_028128778.2"/>
    <property type="gene ID" value="LOC114325014"/>
</dbReference>
<dbReference type="GO" id="GO:0005634">
    <property type="term" value="C:nucleus"/>
    <property type="evidence" value="ECO:0007669"/>
    <property type="project" value="UniProtKB-SubCell"/>
</dbReference>
<dbReference type="KEGG" id="dvv:114325014"/>
<dbReference type="FunFam" id="3.30.310.50:FF:000005">
    <property type="entry name" value="L antigen family member 3"/>
    <property type="match status" value="1"/>
</dbReference>
<evidence type="ECO:0000256" key="8">
    <source>
        <dbReference type="ARBA" id="ARBA00076355"/>
    </source>
</evidence>
<evidence type="ECO:0000313" key="11">
    <source>
        <dbReference type="RefSeq" id="XP_028128854.1"/>
    </source>
</evidence>
<accession>A0A6P7EZX0</accession>
<dbReference type="PANTHER" id="PTHR31283">
    <property type="entry name" value="EKC/KEOPS COMPLEX SUBUNIT PCC1 FAMILY MEMBER"/>
    <property type="match status" value="1"/>
</dbReference>
<protein>
    <recommendedName>
        <fullName evidence="8">L antigen family member 3</fullName>
    </recommendedName>
</protein>